<feature type="domain" description="Iron-binding zinc finger CDGSH type" evidence="5">
    <location>
        <begin position="100"/>
        <end position="138"/>
    </location>
</feature>
<evidence type="ECO:0000313" key="7">
    <source>
        <dbReference type="Proteomes" id="UP000095552"/>
    </source>
</evidence>
<dbReference type="InterPro" id="IPR018967">
    <property type="entry name" value="FeS-contain_CDGSH-typ"/>
</dbReference>
<gene>
    <name evidence="6" type="ORF">BFP71_15335</name>
</gene>
<keyword evidence="7" id="KW-1185">Reference proteome</keyword>
<evidence type="ECO:0000256" key="2">
    <source>
        <dbReference type="ARBA" id="ARBA00022723"/>
    </source>
</evidence>
<keyword evidence="1" id="KW-0001">2Fe-2S</keyword>
<comment type="caution">
    <text evidence="6">The sequence shown here is derived from an EMBL/GenBank/DDBJ whole genome shotgun (WGS) entry which is preliminary data.</text>
</comment>
<evidence type="ECO:0000259" key="5">
    <source>
        <dbReference type="SMART" id="SM00704"/>
    </source>
</evidence>
<proteinExistence type="predicted"/>
<dbReference type="GO" id="GO:0046872">
    <property type="term" value="F:metal ion binding"/>
    <property type="evidence" value="ECO:0007669"/>
    <property type="project" value="UniProtKB-KW"/>
</dbReference>
<keyword evidence="2" id="KW-0479">Metal-binding</keyword>
<sequence>MVEEPVIKEYSSEEVTVVWEPAKCIHSGICLRGLPKVFDLKSRPWVNINGSDAKSIVETVRECPSKALTIKGVRFKDTQTNETDVTLITGGPLIIKGGATIHHRKKTEQVDGTVSFCRCGRSQKFPYCDGSHAKPKDK</sequence>
<dbReference type="SMART" id="SM00704">
    <property type="entry name" value="ZnF_CDGSH"/>
    <property type="match status" value="1"/>
</dbReference>
<dbReference type="Proteomes" id="UP000095552">
    <property type="component" value="Unassembled WGS sequence"/>
</dbReference>
<evidence type="ECO:0000256" key="3">
    <source>
        <dbReference type="ARBA" id="ARBA00023004"/>
    </source>
</evidence>
<dbReference type="GO" id="GO:0005737">
    <property type="term" value="C:cytoplasm"/>
    <property type="evidence" value="ECO:0007669"/>
    <property type="project" value="UniProtKB-ARBA"/>
</dbReference>
<accession>A0A1E5T0A1</accession>
<evidence type="ECO:0000313" key="6">
    <source>
        <dbReference type="EMBL" id="OEK04812.1"/>
    </source>
</evidence>
<dbReference type="Gene3D" id="3.30.70.20">
    <property type="match status" value="1"/>
</dbReference>
<dbReference type="STRING" id="1563681.BFP71_15335"/>
<keyword evidence="3" id="KW-0408">Iron</keyword>
<reference evidence="6 7" key="1">
    <citation type="submission" date="2016-08" db="EMBL/GenBank/DDBJ databases">
        <title>Draft genome of Fabibacter sp. strain SK-8.</title>
        <authorList>
            <person name="Wong S.-K."/>
            <person name="Hamasaki K."/>
            <person name="Yoshizawa S."/>
        </authorList>
    </citation>
    <scope>NUCLEOTIDE SEQUENCE [LARGE SCALE GENOMIC DNA]</scope>
    <source>
        <strain evidence="6 7">SK-8</strain>
    </source>
</reference>
<dbReference type="InterPro" id="IPR042216">
    <property type="entry name" value="MitoNEET_CISD"/>
</dbReference>
<dbReference type="Gene3D" id="3.40.5.90">
    <property type="entry name" value="CDGSH iron-sulfur domain, mitoNEET-type"/>
    <property type="match status" value="1"/>
</dbReference>
<protein>
    <recommendedName>
        <fullName evidence="5">Iron-binding zinc finger CDGSH type domain-containing protein</fullName>
    </recommendedName>
</protein>
<dbReference type="Pfam" id="PF06902">
    <property type="entry name" value="Fer4_19"/>
    <property type="match status" value="1"/>
</dbReference>
<dbReference type="AlphaFoldDB" id="A0A1E5T0A1"/>
<evidence type="ECO:0000256" key="4">
    <source>
        <dbReference type="ARBA" id="ARBA00023014"/>
    </source>
</evidence>
<dbReference type="GO" id="GO:0051537">
    <property type="term" value="F:2 iron, 2 sulfur cluster binding"/>
    <property type="evidence" value="ECO:0007669"/>
    <property type="project" value="UniProtKB-KW"/>
</dbReference>
<organism evidence="6 7">
    <name type="scientific">Roseivirga misakiensis</name>
    <dbReference type="NCBI Taxonomy" id="1563681"/>
    <lineage>
        <taxon>Bacteria</taxon>
        <taxon>Pseudomonadati</taxon>
        <taxon>Bacteroidota</taxon>
        <taxon>Cytophagia</taxon>
        <taxon>Cytophagales</taxon>
        <taxon>Roseivirgaceae</taxon>
        <taxon>Roseivirga</taxon>
    </lineage>
</organism>
<name>A0A1E5T0A1_9BACT</name>
<dbReference type="InterPro" id="IPR010693">
    <property type="entry name" value="Divergent_4Fe-4S_mono-cluster"/>
</dbReference>
<dbReference type="EMBL" id="MDGQ01000005">
    <property type="protein sequence ID" value="OEK04812.1"/>
    <property type="molecule type" value="Genomic_DNA"/>
</dbReference>
<evidence type="ECO:0000256" key="1">
    <source>
        <dbReference type="ARBA" id="ARBA00022714"/>
    </source>
</evidence>
<keyword evidence="4" id="KW-0411">Iron-sulfur</keyword>
<dbReference type="Pfam" id="PF09360">
    <property type="entry name" value="zf-CDGSH"/>
    <property type="match status" value="1"/>
</dbReference>